<feature type="region of interest" description="Disordered" evidence="1">
    <location>
        <begin position="1377"/>
        <end position="1500"/>
    </location>
</feature>
<proteinExistence type="predicted"/>
<organism evidence="2 3">
    <name type="scientific">Amanita muscaria (strain Koide BX008)</name>
    <dbReference type="NCBI Taxonomy" id="946122"/>
    <lineage>
        <taxon>Eukaryota</taxon>
        <taxon>Fungi</taxon>
        <taxon>Dikarya</taxon>
        <taxon>Basidiomycota</taxon>
        <taxon>Agaricomycotina</taxon>
        <taxon>Agaricomycetes</taxon>
        <taxon>Agaricomycetidae</taxon>
        <taxon>Agaricales</taxon>
        <taxon>Pluteineae</taxon>
        <taxon>Amanitaceae</taxon>
        <taxon>Amanita</taxon>
    </lineage>
</organism>
<feature type="compositionally biased region" description="Gly residues" evidence="1">
    <location>
        <begin position="312"/>
        <end position="326"/>
    </location>
</feature>
<reference evidence="2 3" key="1">
    <citation type="submission" date="2014-04" db="EMBL/GenBank/DDBJ databases">
        <title>Evolutionary Origins and Diversification of the Mycorrhizal Mutualists.</title>
        <authorList>
            <consortium name="DOE Joint Genome Institute"/>
            <consortium name="Mycorrhizal Genomics Consortium"/>
            <person name="Kohler A."/>
            <person name="Kuo A."/>
            <person name="Nagy L.G."/>
            <person name="Floudas D."/>
            <person name="Copeland A."/>
            <person name="Barry K.W."/>
            <person name="Cichocki N."/>
            <person name="Veneault-Fourrey C."/>
            <person name="LaButti K."/>
            <person name="Lindquist E.A."/>
            <person name="Lipzen A."/>
            <person name="Lundell T."/>
            <person name="Morin E."/>
            <person name="Murat C."/>
            <person name="Riley R."/>
            <person name="Ohm R."/>
            <person name="Sun H."/>
            <person name="Tunlid A."/>
            <person name="Henrissat B."/>
            <person name="Grigoriev I.V."/>
            <person name="Hibbett D.S."/>
            <person name="Martin F."/>
        </authorList>
    </citation>
    <scope>NUCLEOTIDE SEQUENCE [LARGE SCALE GENOMIC DNA]</scope>
    <source>
        <strain evidence="2 3">Koide BX008</strain>
    </source>
</reference>
<evidence type="ECO:0000313" key="3">
    <source>
        <dbReference type="Proteomes" id="UP000054549"/>
    </source>
</evidence>
<sequence length="1626" mass="174191">MTENWDDDFEFNPNSPPRKKKFQNITSTSTSNTDDGIAQKTRMSTTSSRLTVDWDAEMDSPMNTSSSHKAKVFTAPNLSDWAEPGPSTPSRRPVFGPGKLNLTVPTDNWDDDFEDKDDNTPLVRRTRTGQGDQSASSPTKEITRNFRSMQPLPKTESLESPSTPGRNRASSSASTNYYRSHKSTSRHPLSGDLADGEDDEDEDEFGFMDKDEDDKTLTGRSSRRAGYPGGRLNSLNSVTSATSTSHPFNLTPPPPVPSLPAHLTGGRDTHPEPFPRSPSSSVFSLPTTIAGDSVHYGSTAYLHPIASRTSSSGGGSGRGGGGGGGAKVFSKLPPSPPIHKERERRRLRKKSRPQPQGVFELIPVESGLAALQEVERNDRGGEGYYRTSREREESPGRESARSGTSHSLSRPRTPQRPLTPQSPVSATSPLPMGTGTSAFVPAAANVNATPSSKRHSASSNLPPTPSSSTKGSALLSRIGSVKKWGVRRKRGESISQNNLPGSPEGPDTSMDSGTLARPTSSLSSLPSTASSHHASSRPTSPPTSKQNWFFRNSDTFTTGSGASASVKSAGGQGYPYAYANSSRNHSHQNSYHQYHSRGSKTDVRGGSTTELRGSKTDLRSRPGSTTDLGLGSFLPSNLGFVRTDRSQPEGRARRPSESARDRKRTPSQSRTREGEEASEKDTPSKLLKRKSLGFVQLRRTIASLGGNGGDASDSSKGSSSAAAGQPRHVSYGDVSQKSGNGRADVFQDRQNLDMPPPPHVTPDGARDRKKSLLKIKSKQDVTDGEKDDKKDAGKGFIRSVRRISIVGRHRREKSMTTSPAAIVPGVEKAARPSLGSRSIAEETKDVKATEAVELAPSQDPLPPPLPAIEDPSSPAAESEAKEANAPVEEVMESIPVALPQTPPRKRPTVTSNPTTPPTSPTLATMTAKSPASPTSRGPTTSPQTASLGRSTYSPTRKNASPDEKVALRRCSLGDLKIPARISQAQVGLRRDLGMVREFAHNVEQLKELQATYHDLVVEIQEVLDSHAHLHATQQVVARSVSPSFFLRPVGRKRSNTNPGPTPDPTRQLAYKQLASAFYTINSKYRITWECAELLIELGGGSSTVPGPPAPTTSVSAPVMQANGDEGSSLTRRMGRERAITLAGDESTPPSPLPGMKSGFEAQNGATVASSSSAAWRASTGRQELSQRQMILLKELLNNADSSFITSSEDVKPSIQEERSPSVNKEWKWGDPSNSTITLPPSESSGAPSSTSSTNAVNISMKKTRTSRLGMSGLRDLLKMLKRHHTAHPIPSFQSTSSLATNITNSSSDLNRGYPSTSDLHRPEAEKAATYGRRRAKTSLGPDVVPSPFSIYDSTPLPTRQSRGRPSLASIFRIPNSLKPHKVSGSHAAQASEPAGGGGKQARNVAETGESSSPAEEDWDQIDSATDLDKGIKSSPSPSGRGDAMATIRGRKGQSPYLQQPAPLLPSLLNGGRTSPKPRVLNATSSQTSLYEDSPTNSSYNVRSTRLSNVDENAASGPHAHNALQLGLNLNSNTNVNVAPLIPPLRLSSRYPGVAGTNKMSSVRSMPPQPMAELRLAMTPENIKPLVENAKEVNGRLVECIAEIRTLLESHKAVVVVEPLRPPKKDG</sequence>
<keyword evidence="3" id="KW-1185">Reference proteome</keyword>
<feature type="compositionally biased region" description="Acidic residues" evidence="1">
    <location>
        <begin position="1"/>
        <end position="10"/>
    </location>
</feature>
<dbReference type="EMBL" id="KN818263">
    <property type="protein sequence ID" value="KIL63035.1"/>
    <property type="molecule type" value="Genomic_DNA"/>
</dbReference>
<feature type="compositionally biased region" description="Polar residues" evidence="1">
    <location>
        <begin position="927"/>
        <end position="958"/>
    </location>
</feature>
<feature type="compositionally biased region" description="Low complexity" evidence="1">
    <location>
        <begin position="559"/>
        <end position="569"/>
    </location>
</feature>
<feature type="compositionally biased region" description="Low complexity" evidence="1">
    <location>
        <begin position="867"/>
        <end position="877"/>
    </location>
</feature>
<accession>A0A0C2SIP1</accession>
<feature type="compositionally biased region" description="Polar residues" evidence="1">
    <location>
        <begin position="545"/>
        <end position="558"/>
    </location>
</feature>
<dbReference type="OrthoDB" id="2554322at2759"/>
<evidence type="ECO:0000256" key="1">
    <source>
        <dbReference type="SAM" id="MobiDB-lite"/>
    </source>
</evidence>
<gene>
    <name evidence="2" type="ORF">M378DRAFT_198963</name>
</gene>
<protein>
    <submittedName>
        <fullName evidence="2">Uncharacterized protein</fullName>
    </submittedName>
</protein>
<dbReference type="InParanoid" id="A0A0C2SIP1"/>
<feature type="compositionally biased region" description="Basic and acidic residues" evidence="1">
    <location>
        <begin position="642"/>
        <end position="660"/>
    </location>
</feature>
<feature type="compositionally biased region" description="Acidic residues" evidence="1">
    <location>
        <begin position="194"/>
        <end position="206"/>
    </location>
</feature>
<feature type="compositionally biased region" description="Acidic residues" evidence="1">
    <location>
        <begin position="108"/>
        <end position="117"/>
    </location>
</feature>
<feature type="compositionally biased region" description="Basic residues" evidence="1">
    <location>
        <begin position="767"/>
        <end position="776"/>
    </location>
</feature>
<feature type="compositionally biased region" description="Low complexity" evidence="1">
    <location>
        <begin position="710"/>
        <end position="724"/>
    </location>
</feature>
<feature type="compositionally biased region" description="Basic residues" evidence="1">
    <location>
        <begin position="342"/>
        <end position="352"/>
    </location>
</feature>
<feature type="region of interest" description="Disordered" evidence="1">
    <location>
        <begin position="1104"/>
        <end position="1128"/>
    </location>
</feature>
<feature type="region of interest" description="Disordered" evidence="1">
    <location>
        <begin position="1287"/>
        <end position="1364"/>
    </location>
</feature>
<feature type="compositionally biased region" description="Polar residues" evidence="1">
    <location>
        <begin position="1291"/>
        <end position="1317"/>
    </location>
</feature>
<dbReference type="STRING" id="946122.A0A0C2SIP1"/>
<feature type="compositionally biased region" description="Basic and acidic residues" evidence="1">
    <location>
        <begin position="777"/>
        <end position="793"/>
    </location>
</feature>
<feature type="compositionally biased region" description="Low complexity" evidence="1">
    <location>
        <begin position="1239"/>
        <end position="1252"/>
    </location>
</feature>
<feature type="compositionally biased region" description="Polar residues" evidence="1">
    <location>
        <begin position="233"/>
        <end position="246"/>
    </location>
</feature>
<feature type="compositionally biased region" description="Basic and acidic residues" evidence="1">
    <location>
        <begin position="373"/>
        <end position="400"/>
    </location>
</feature>
<feature type="region of interest" description="Disordered" evidence="1">
    <location>
        <begin position="1206"/>
        <end position="1270"/>
    </location>
</feature>
<evidence type="ECO:0000313" key="2">
    <source>
        <dbReference type="EMBL" id="KIL63035.1"/>
    </source>
</evidence>
<feature type="compositionally biased region" description="Polar residues" evidence="1">
    <location>
        <begin position="128"/>
        <end position="148"/>
    </location>
</feature>
<feature type="region of interest" description="Disordered" evidence="1">
    <location>
        <begin position="1"/>
        <end position="282"/>
    </location>
</feature>
<dbReference type="HOGENOM" id="CLU_250031_0_0_1"/>
<feature type="compositionally biased region" description="Polar residues" evidence="1">
    <location>
        <begin position="1481"/>
        <end position="1500"/>
    </location>
</feature>
<feature type="compositionally biased region" description="Low complexity" evidence="1">
    <location>
        <begin position="1453"/>
        <end position="1468"/>
    </location>
</feature>
<feature type="compositionally biased region" description="Basic and acidic residues" evidence="1">
    <location>
        <begin position="207"/>
        <end position="217"/>
    </location>
</feature>
<feature type="compositionally biased region" description="Basic and acidic residues" evidence="1">
    <location>
        <begin position="839"/>
        <end position="850"/>
    </location>
</feature>
<feature type="region of interest" description="Disordered" evidence="1">
    <location>
        <begin position="307"/>
        <end position="964"/>
    </location>
</feature>
<feature type="compositionally biased region" description="Basic and acidic residues" evidence="1">
    <location>
        <begin position="670"/>
        <end position="683"/>
    </location>
</feature>
<feature type="compositionally biased region" description="Polar residues" evidence="1">
    <location>
        <begin position="41"/>
        <end position="50"/>
    </location>
</feature>
<feature type="compositionally biased region" description="Low complexity" evidence="1">
    <location>
        <begin position="514"/>
        <end position="544"/>
    </location>
</feature>
<feature type="compositionally biased region" description="Low complexity" evidence="1">
    <location>
        <begin position="407"/>
        <end position="423"/>
    </location>
</feature>
<feature type="compositionally biased region" description="Basic and acidic residues" evidence="1">
    <location>
        <begin position="1208"/>
        <end position="1228"/>
    </location>
</feature>
<feature type="compositionally biased region" description="Polar residues" evidence="1">
    <location>
        <begin position="1351"/>
        <end position="1360"/>
    </location>
</feature>
<feature type="compositionally biased region" description="Polar residues" evidence="1">
    <location>
        <begin position="158"/>
        <end position="178"/>
    </location>
</feature>
<name>A0A0C2SIP1_AMAMK</name>
<dbReference type="Proteomes" id="UP000054549">
    <property type="component" value="Unassembled WGS sequence"/>
</dbReference>
<feature type="compositionally biased region" description="Low complexity" evidence="1">
    <location>
        <begin position="794"/>
        <end position="806"/>
    </location>
</feature>